<dbReference type="Gene3D" id="3.90.550.10">
    <property type="entry name" value="Spore Coat Polysaccharide Biosynthesis Protein SpsA, Chain A"/>
    <property type="match status" value="1"/>
</dbReference>
<feature type="domain" description="Glycosyltransferase 2-like" evidence="11">
    <location>
        <begin position="14"/>
        <end position="183"/>
    </location>
</feature>
<keyword evidence="3" id="KW-0328">Glycosyltransferase</keyword>
<comment type="subcellular location">
    <subcellularLocation>
        <location evidence="1">Cell membrane</location>
    </subcellularLocation>
</comment>
<evidence type="ECO:0000256" key="6">
    <source>
        <dbReference type="ARBA" id="ARBA00037281"/>
    </source>
</evidence>
<feature type="compositionally biased region" description="Basic and acidic residues" evidence="10">
    <location>
        <begin position="234"/>
        <end position="244"/>
    </location>
</feature>
<evidence type="ECO:0000256" key="8">
    <source>
        <dbReference type="ARBA" id="ARBA00038120"/>
    </source>
</evidence>
<protein>
    <recommendedName>
        <fullName evidence="9">4,4'-diaponeurosporenoate glycosyltransferase</fullName>
    </recommendedName>
</protein>
<dbReference type="EMBL" id="VFMN01000001">
    <property type="protein sequence ID" value="TQJ07824.1"/>
    <property type="molecule type" value="Genomic_DNA"/>
</dbReference>
<accession>A0A542DY11</accession>
<evidence type="ECO:0000256" key="5">
    <source>
        <dbReference type="ARBA" id="ARBA00023136"/>
    </source>
</evidence>
<keyword evidence="5" id="KW-0472">Membrane</keyword>
<feature type="region of interest" description="Disordered" evidence="10">
    <location>
        <begin position="216"/>
        <end position="244"/>
    </location>
</feature>
<dbReference type="PANTHER" id="PTHR43646:SF2">
    <property type="entry name" value="GLYCOSYLTRANSFERASE 2-LIKE DOMAIN-CONTAINING PROTEIN"/>
    <property type="match status" value="1"/>
</dbReference>
<sequence length="244" mass="25944">MTPPRAQRPARGLTVVVPAHDERELLPACLEALRVAAVHVAPPVRVVVVLDDCRDGTADVVPPTVRTVEVRHGVVGLARAAGFVGEPADPGWWYATTDADTCVPPSWCAEQLATALVADVFVGTVAVADWSQRPAGVREAWDRAYAVDPADPATDPATDLATDPSHPHVHGASLGLRASSYWRVGGFRAVREHEDVALVERCVAAGLVVRRTRRAPVTTAARRSSRTPGGFSGHLDRLEGELAS</sequence>
<gene>
    <name evidence="12" type="ORF">FB458_0893</name>
</gene>
<evidence type="ECO:0000256" key="7">
    <source>
        <dbReference type="ARBA" id="ARBA00037904"/>
    </source>
</evidence>
<keyword evidence="2" id="KW-1003">Cell membrane</keyword>
<dbReference type="Proteomes" id="UP000317893">
    <property type="component" value="Unassembled WGS sequence"/>
</dbReference>
<proteinExistence type="inferred from homology"/>
<feature type="compositionally biased region" description="Low complexity" evidence="10">
    <location>
        <begin position="216"/>
        <end position="228"/>
    </location>
</feature>
<comment type="caution">
    <text evidence="12">The sequence shown here is derived from an EMBL/GenBank/DDBJ whole genome shotgun (WGS) entry which is preliminary data.</text>
</comment>
<evidence type="ECO:0000259" key="11">
    <source>
        <dbReference type="Pfam" id="PF00535"/>
    </source>
</evidence>
<evidence type="ECO:0000256" key="9">
    <source>
        <dbReference type="ARBA" id="ARBA00040345"/>
    </source>
</evidence>
<evidence type="ECO:0000313" key="13">
    <source>
        <dbReference type="Proteomes" id="UP000317893"/>
    </source>
</evidence>
<evidence type="ECO:0000256" key="1">
    <source>
        <dbReference type="ARBA" id="ARBA00004236"/>
    </source>
</evidence>
<evidence type="ECO:0000256" key="2">
    <source>
        <dbReference type="ARBA" id="ARBA00022475"/>
    </source>
</evidence>
<keyword evidence="4 12" id="KW-0808">Transferase</keyword>
<dbReference type="AlphaFoldDB" id="A0A542DY11"/>
<evidence type="ECO:0000256" key="10">
    <source>
        <dbReference type="SAM" id="MobiDB-lite"/>
    </source>
</evidence>
<evidence type="ECO:0000313" key="12">
    <source>
        <dbReference type="EMBL" id="TQJ07824.1"/>
    </source>
</evidence>
<dbReference type="RefSeq" id="WP_211355924.1">
    <property type="nucleotide sequence ID" value="NZ_BAAAPR010000017.1"/>
</dbReference>
<evidence type="ECO:0000256" key="4">
    <source>
        <dbReference type="ARBA" id="ARBA00022679"/>
    </source>
</evidence>
<dbReference type="PANTHER" id="PTHR43646">
    <property type="entry name" value="GLYCOSYLTRANSFERASE"/>
    <property type="match status" value="1"/>
</dbReference>
<evidence type="ECO:0000256" key="3">
    <source>
        <dbReference type="ARBA" id="ARBA00022676"/>
    </source>
</evidence>
<dbReference type="SUPFAM" id="SSF53448">
    <property type="entry name" value="Nucleotide-diphospho-sugar transferases"/>
    <property type="match status" value="1"/>
</dbReference>
<organism evidence="12 13">
    <name type="scientific">Lapillicoccus jejuensis</name>
    <dbReference type="NCBI Taxonomy" id="402171"/>
    <lineage>
        <taxon>Bacteria</taxon>
        <taxon>Bacillati</taxon>
        <taxon>Actinomycetota</taxon>
        <taxon>Actinomycetes</taxon>
        <taxon>Micrococcales</taxon>
        <taxon>Intrasporangiaceae</taxon>
        <taxon>Lapillicoccus</taxon>
    </lineage>
</organism>
<dbReference type="InterPro" id="IPR001173">
    <property type="entry name" value="Glyco_trans_2-like"/>
</dbReference>
<dbReference type="CDD" id="cd00761">
    <property type="entry name" value="Glyco_tranf_GTA_type"/>
    <property type="match status" value="1"/>
</dbReference>
<keyword evidence="13" id="KW-1185">Reference proteome</keyword>
<reference evidence="12 13" key="1">
    <citation type="submission" date="2019-06" db="EMBL/GenBank/DDBJ databases">
        <title>Sequencing the genomes of 1000 actinobacteria strains.</title>
        <authorList>
            <person name="Klenk H.-P."/>
        </authorList>
    </citation>
    <scope>NUCLEOTIDE SEQUENCE [LARGE SCALE GENOMIC DNA]</scope>
    <source>
        <strain evidence="12 13">DSM 18607</strain>
    </source>
</reference>
<comment type="function">
    <text evidence="6">Catalyzes the glycosylation of 4,4'-diaponeurosporenoate, i.e. the esterification of glucose at the C1'' position with the carboxyl group of 4,4'-diaponeurosporenic acid, to form glycosyl-4,4'-diaponeurosporenoate. This is a step in the biosynthesis of staphyloxanthin, an orange pigment present in most staphylococci strains.</text>
</comment>
<comment type="similarity">
    <text evidence="8">Belongs to the glycosyltransferase 2 family. CrtQ subfamily.</text>
</comment>
<name>A0A542DY11_9MICO</name>
<dbReference type="InterPro" id="IPR029044">
    <property type="entry name" value="Nucleotide-diphossugar_trans"/>
</dbReference>
<comment type="pathway">
    <text evidence="7">Carotenoid biosynthesis; staphyloxanthin biosynthesis; staphyloxanthin from farnesyl diphosphate: step 4/5.</text>
</comment>
<dbReference type="Pfam" id="PF00535">
    <property type="entry name" value="Glycos_transf_2"/>
    <property type="match status" value="1"/>
</dbReference>
<dbReference type="GO" id="GO:0016757">
    <property type="term" value="F:glycosyltransferase activity"/>
    <property type="evidence" value="ECO:0007669"/>
    <property type="project" value="UniProtKB-KW"/>
</dbReference>
<dbReference type="GO" id="GO:0005886">
    <property type="term" value="C:plasma membrane"/>
    <property type="evidence" value="ECO:0007669"/>
    <property type="project" value="UniProtKB-SubCell"/>
</dbReference>